<dbReference type="KEGG" id="eff:skT53_13410"/>
<dbReference type="GO" id="GO:0004803">
    <property type="term" value="F:transposase activity"/>
    <property type="evidence" value="ECO:0007669"/>
    <property type="project" value="InterPro"/>
</dbReference>
<accession>A0A7I8DBY9</accession>
<evidence type="ECO:0000259" key="1">
    <source>
        <dbReference type="Pfam" id="PF01609"/>
    </source>
</evidence>
<reference evidence="2 3" key="1">
    <citation type="submission" date="2020-08" db="EMBL/GenBank/DDBJ databases">
        <title>Complete Genome Sequence of Effusibacillus dendaii Strain skT53, Isolated from Farmland soil.</title>
        <authorList>
            <person name="Konishi T."/>
            <person name="Kawasaki H."/>
        </authorList>
    </citation>
    <scope>NUCLEOTIDE SEQUENCE [LARGE SCALE GENOMIC DNA]</scope>
    <source>
        <strain evidence="3">skT53</strain>
    </source>
</reference>
<keyword evidence="3" id="KW-1185">Reference proteome</keyword>
<feature type="domain" description="Transposase IS4-like" evidence="1">
    <location>
        <begin position="123"/>
        <end position="254"/>
    </location>
</feature>
<dbReference type="InterPro" id="IPR002559">
    <property type="entry name" value="Transposase_11"/>
</dbReference>
<organism evidence="2 3">
    <name type="scientific">Effusibacillus dendaii</name>
    <dbReference type="NCBI Taxonomy" id="2743772"/>
    <lineage>
        <taxon>Bacteria</taxon>
        <taxon>Bacillati</taxon>
        <taxon>Bacillota</taxon>
        <taxon>Bacilli</taxon>
        <taxon>Bacillales</taxon>
        <taxon>Alicyclobacillaceae</taxon>
        <taxon>Effusibacillus</taxon>
    </lineage>
</organism>
<dbReference type="GO" id="GO:0003677">
    <property type="term" value="F:DNA binding"/>
    <property type="evidence" value="ECO:0007669"/>
    <property type="project" value="InterPro"/>
</dbReference>
<gene>
    <name evidence="2" type="ORF">skT53_13410</name>
</gene>
<dbReference type="Proteomes" id="UP000593802">
    <property type="component" value="Chromosome"/>
</dbReference>
<sequence>MVETDIHYPTDASLLQDGVRVITRIAKAMKESSTELTSQIKDRSRTIRNKVFSISKVLKRRTQEAISEVRQITGEILDVTQDVVRSGWTLLQETTEKAKSLPSKVINRLLPRTEFGYKVLLEETEDQIIVGYDVFEGNPGDDTLLNDSLDRFEETFQRVPTAVATDRGFSSKSNEESLRQRGVKKIRLPRKGKTSRERREFEKTSGFKRLQRFRAAGEATISVLKRCYGLRRSLFHGKQGTGAWTGYAIFARNLNRLSRTMKQKSSKIVLQ</sequence>
<dbReference type="AlphaFoldDB" id="A0A7I8DBY9"/>
<dbReference type="Pfam" id="PF01609">
    <property type="entry name" value="DDE_Tnp_1"/>
    <property type="match status" value="1"/>
</dbReference>
<evidence type="ECO:0000313" key="3">
    <source>
        <dbReference type="Proteomes" id="UP000593802"/>
    </source>
</evidence>
<protein>
    <recommendedName>
        <fullName evidence="1">Transposase IS4-like domain-containing protein</fullName>
    </recommendedName>
</protein>
<evidence type="ECO:0000313" key="2">
    <source>
        <dbReference type="EMBL" id="BCJ86356.1"/>
    </source>
</evidence>
<dbReference type="EMBL" id="AP023366">
    <property type="protein sequence ID" value="BCJ86356.1"/>
    <property type="molecule type" value="Genomic_DNA"/>
</dbReference>
<dbReference type="GO" id="GO:0006313">
    <property type="term" value="P:DNA transposition"/>
    <property type="evidence" value="ECO:0007669"/>
    <property type="project" value="InterPro"/>
</dbReference>
<name>A0A7I8DBY9_9BACL</name>
<proteinExistence type="predicted"/>